<dbReference type="InterPro" id="IPR020103">
    <property type="entry name" value="PsdUridine_synth_cat_dom_sf"/>
</dbReference>
<dbReference type="OrthoDB" id="9807829at2"/>
<dbReference type="EC" id="5.4.99.-" evidence="6"/>
<dbReference type="GO" id="GO:0160140">
    <property type="term" value="F:23S rRNA pseudouridine(1911/1915/1917) synthase activity"/>
    <property type="evidence" value="ECO:0007669"/>
    <property type="project" value="UniProtKB-EC"/>
</dbReference>
<evidence type="ECO:0000256" key="1">
    <source>
        <dbReference type="ARBA" id="ARBA00010876"/>
    </source>
</evidence>
<dbReference type="InterPro" id="IPR050188">
    <property type="entry name" value="RluA_PseudoU_synthase"/>
</dbReference>
<keyword evidence="9" id="KW-1185">Reference proteome</keyword>
<dbReference type="SUPFAM" id="SSF55120">
    <property type="entry name" value="Pseudouridine synthase"/>
    <property type="match status" value="1"/>
</dbReference>
<evidence type="ECO:0000259" key="7">
    <source>
        <dbReference type="Pfam" id="PF00849"/>
    </source>
</evidence>
<evidence type="ECO:0000256" key="3">
    <source>
        <dbReference type="ARBA" id="ARBA00036882"/>
    </source>
</evidence>
<sequence>MNDAGEARGPAKIVETKLVAEDEADIRLDRWFKRHYPQVGHGVLQKLLRTGQVRVDGKRADANTRLITGQTVRIPPLPDVAPAPTEGHEAAAKPAKPLFSDKEVAALRACVLYRDADVIVLDKPAGMAVQGGTGQAKHLDAMLDLLKFDAPGRPKLVHRLDKDTSGCLVLARNAFAATRLTESFRGRDARKIYWAITVGVPEPHQGRIDLSIGKEMAAGGERMMVDERNGQRAQSYYTVLEHAHRKAAFVALWPRTGRTHQLRVHMNAIGTPILGDGKYAGQKAFIDGADMKRQMHLHARRIIIPHPRGGTIDVTAPLPEHMKGAWDYFGFSANLKEDPFLALD</sequence>
<comment type="function">
    <text evidence="6">Responsible for synthesis of pseudouridine from uracil.</text>
</comment>
<organism evidence="8 9">
    <name type="scientific">Niveispirillum lacus</name>
    <dbReference type="NCBI Taxonomy" id="1981099"/>
    <lineage>
        <taxon>Bacteria</taxon>
        <taxon>Pseudomonadati</taxon>
        <taxon>Pseudomonadota</taxon>
        <taxon>Alphaproteobacteria</taxon>
        <taxon>Rhodospirillales</taxon>
        <taxon>Azospirillaceae</taxon>
        <taxon>Niveispirillum</taxon>
    </lineage>
</organism>
<evidence type="ECO:0000256" key="6">
    <source>
        <dbReference type="RuleBase" id="RU362028"/>
    </source>
</evidence>
<dbReference type="SUPFAM" id="SSF55174">
    <property type="entry name" value="Alpha-L RNA-binding motif"/>
    <property type="match status" value="1"/>
</dbReference>
<proteinExistence type="inferred from homology"/>
<dbReference type="PANTHER" id="PTHR21600">
    <property type="entry name" value="MITOCHONDRIAL RNA PSEUDOURIDINE SYNTHASE"/>
    <property type="match status" value="1"/>
</dbReference>
<protein>
    <recommendedName>
        <fullName evidence="6">Pseudouridine synthase</fullName>
        <ecNumber evidence="6">5.4.99.-</ecNumber>
    </recommendedName>
</protein>
<dbReference type="InterPro" id="IPR006225">
    <property type="entry name" value="PsdUridine_synth_RluC/D"/>
</dbReference>
<comment type="similarity">
    <text evidence="1 6">Belongs to the pseudouridine synthase RluA family.</text>
</comment>
<keyword evidence="2 6" id="KW-0413">Isomerase</keyword>
<dbReference type="RefSeq" id="WP_094457783.1">
    <property type="nucleotide sequence ID" value="NZ_NOXU01000031.1"/>
</dbReference>
<evidence type="ECO:0000313" key="9">
    <source>
        <dbReference type="Proteomes" id="UP000216998"/>
    </source>
</evidence>
<accession>A0A255YU55</accession>
<dbReference type="Pfam" id="PF00849">
    <property type="entry name" value="PseudoU_synth_2"/>
    <property type="match status" value="1"/>
</dbReference>
<comment type="catalytic activity">
    <reaction evidence="6">
        <text>a uridine in RNA = a pseudouridine in RNA</text>
        <dbReference type="Rhea" id="RHEA:48348"/>
        <dbReference type="Rhea" id="RHEA-COMP:12068"/>
        <dbReference type="Rhea" id="RHEA-COMP:12069"/>
        <dbReference type="ChEBI" id="CHEBI:65314"/>
        <dbReference type="ChEBI" id="CHEBI:65315"/>
    </reaction>
</comment>
<dbReference type="NCBIfam" id="TIGR00005">
    <property type="entry name" value="rluA_subfam"/>
    <property type="match status" value="1"/>
</dbReference>
<dbReference type="PROSITE" id="PS50889">
    <property type="entry name" value="S4"/>
    <property type="match status" value="1"/>
</dbReference>
<comment type="caution">
    <text evidence="8">The sequence shown here is derived from an EMBL/GenBank/DDBJ whole genome shotgun (WGS) entry which is preliminary data.</text>
</comment>
<dbReference type="Gene3D" id="3.30.2350.10">
    <property type="entry name" value="Pseudouridine synthase"/>
    <property type="match status" value="1"/>
</dbReference>
<evidence type="ECO:0000256" key="2">
    <source>
        <dbReference type="ARBA" id="ARBA00023235"/>
    </source>
</evidence>
<dbReference type="EMBL" id="NOXU01000031">
    <property type="protein sequence ID" value="OYQ32748.1"/>
    <property type="molecule type" value="Genomic_DNA"/>
</dbReference>
<dbReference type="PANTHER" id="PTHR21600:SF44">
    <property type="entry name" value="RIBOSOMAL LARGE SUBUNIT PSEUDOURIDINE SYNTHASE D"/>
    <property type="match status" value="1"/>
</dbReference>
<dbReference type="InterPro" id="IPR036986">
    <property type="entry name" value="S4_RNA-bd_sf"/>
</dbReference>
<dbReference type="CDD" id="cd02869">
    <property type="entry name" value="PseudoU_synth_RluA_like"/>
    <property type="match status" value="1"/>
</dbReference>
<dbReference type="InterPro" id="IPR006224">
    <property type="entry name" value="PsdUridine_synth_RluA-like_CS"/>
</dbReference>
<dbReference type="Proteomes" id="UP000216998">
    <property type="component" value="Unassembled WGS sequence"/>
</dbReference>
<evidence type="ECO:0000256" key="5">
    <source>
        <dbReference type="PROSITE-ProRule" id="PRU00182"/>
    </source>
</evidence>
<dbReference type="AlphaFoldDB" id="A0A255YU55"/>
<dbReference type="Gene3D" id="3.10.290.10">
    <property type="entry name" value="RNA-binding S4 domain"/>
    <property type="match status" value="1"/>
</dbReference>
<evidence type="ECO:0000256" key="4">
    <source>
        <dbReference type="PIRSR" id="PIRSR606225-1"/>
    </source>
</evidence>
<comment type="catalytic activity">
    <reaction evidence="3">
        <text>uridine(1911/1915/1917) in 23S rRNA = pseudouridine(1911/1915/1917) in 23S rRNA</text>
        <dbReference type="Rhea" id="RHEA:42524"/>
        <dbReference type="Rhea" id="RHEA-COMP:10097"/>
        <dbReference type="Rhea" id="RHEA-COMP:10098"/>
        <dbReference type="ChEBI" id="CHEBI:65314"/>
        <dbReference type="ChEBI" id="CHEBI:65315"/>
        <dbReference type="EC" id="5.4.99.23"/>
    </reaction>
</comment>
<dbReference type="InterPro" id="IPR006145">
    <property type="entry name" value="PsdUridine_synth_RsuA/RluA"/>
</dbReference>
<name>A0A255YU55_9PROT</name>
<evidence type="ECO:0000313" key="8">
    <source>
        <dbReference type="EMBL" id="OYQ32748.1"/>
    </source>
</evidence>
<reference evidence="8 9" key="1">
    <citation type="submission" date="2017-07" db="EMBL/GenBank/DDBJ databases">
        <title>Niveispirillum cyanobacteriorum sp. nov., isolated from cyanobacterial aggregates in a eutrophic lake.</title>
        <authorList>
            <person name="Cai H."/>
        </authorList>
    </citation>
    <scope>NUCLEOTIDE SEQUENCE [LARGE SCALE GENOMIC DNA]</scope>
    <source>
        <strain evidence="9">TH1-14</strain>
    </source>
</reference>
<dbReference type="GO" id="GO:0000455">
    <property type="term" value="P:enzyme-directed rRNA pseudouridine synthesis"/>
    <property type="evidence" value="ECO:0007669"/>
    <property type="project" value="TreeGrafter"/>
</dbReference>
<keyword evidence="5" id="KW-0694">RNA-binding</keyword>
<feature type="active site" evidence="4">
    <location>
        <position position="161"/>
    </location>
</feature>
<dbReference type="GO" id="GO:0003723">
    <property type="term" value="F:RNA binding"/>
    <property type="evidence" value="ECO:0007669"/>
    <property type="project" value="UniProtKB-KW"/>
</dbReference>
<feature type="domain" description="Pseudouridine synthase RsuA/RluA-like" evidence="7">
    <location>
        <begin position="117"/>
        <end position="268"/>
    </location>
</feature>
<gene>
    <name evidence="8" type="ORF">CHU95_18505</name>
</gene>
<dbReference type="PROSITE" id="PS01129">
    <property type="entry name" value="PSI_RLU"/>
    <property type="match status" value="1"/>
</dbReference>